<reference evidence="2" key="1">
    <citation type="journal article" date="2022" name="bioRxiv">
        <title>Sequencing and chromosome-scale assembly of the giantPleurodeles waltlgenome.</title>
        <authorList>
            <person name="Brown T."/>
            <person name="Elewa A."/>
            <person name="Iarovenko S."/>
            <person name="Subramanian E."/>
            <person name="Araus A.J."/>
            <person name="Petzold A."/>
            <person name="Susuki M."/>
            <person name="Suzuki K.-i.T."/>
            <person name="Hayashi T."/>
            <person name="Toyoda A."/>
            <person name="Oliveira C."/>
            <person name="Osipova E."/>
            <person name="Leigh N.D."/>
            <person name="Simon A."/>
            <person name="Yun M.H."/>
        </authorList>
    </citation>
    <scope>NUCLEOTIDE SEQUENCE</scope>
    <source>
        <strain evidence="2">20211129_DDA</strain>
        <tissue evidence="2">Liver</tissue>
    </source>
</reference>
<feature type="region of interest" description="Disordered" evidence="1">
    <location>
        <begin position="40"/>
        <end position="70"/>
    </location>
</feature>
<protein>
    <submittedName>
        <fullName evidence="2">Uncharacterized protein</fullName>
    </submittedName>
</protein>
<sequence>MSSAGRMHRRYMGPGSHLIKGCSSPKSSCLAQWQLTRASRCGPRSRRSQAPALQPPQVQITAPQGTSGAVPSWATAAPLLRVTRQQGSRAAAQPEPLQAAPAYYRRRHRPPGYALPFGGSKGVLSPTGRPMRSVGHPTSPHLGPQSYVLGLGGGARTKHVCSRHHVGHDPKNVI</sequence>
<dbReference type="EMBL" id="JANPWB010000009">
    <property type="protein sequence ID" value="KAJ1153117.1"/>
    <property type="molecule type" value="Genomic_DNA"/>
</dbReference>
<evidence type="ECO:0000313" key="2">
    <source>
        <dbReference type="EMBL" id="KAJ1153117.1"/>
    </source>
</evidence>
<keyword evidence="3" id="KW-1185">Reference proteome</keyword>
<gene>
    <name evidence="2" type="ORF">NDU88_005883</name>
</gene>
<proteinExistence type="predicted"/>
<comment type="caution">
    <text evidence="2">The sequence shown here is derived from an EMBL/GenBank/DDBJ whole genome shotgun (WGS) entry which is preliminary data.</text>
</comment>
<feature type="compositionally biased region" description="Basic residues" evidence="1">
    <location>
        <begin position="1"/>
        <end position="11"/>
    </location>
</feature>
<feature type="region of interest" description="Disordered" evidence="1">
    <location>
        <begin position="1"/>
        <end position="25"/>
    </location>
</feature>
<evidence type="ECO:0000313" key="3">
    <source>
        <dbReference type="Proteomes" id="UP001066276"/>
    </source>
</evidence>
<organism evidence="2 3">
    <name type="scientific">Pleurodeles waltl</name>
    <name type="common">Iberian ribbed newt</name>
    <dbReference type="NCBI Taxonomy" id="8319"/>
    <lineage>
        <taxon>Eukaryota</taxon>
        <taxon>Metazoa</taxon>
        <taxon>Chordata</taxon>
        <taxon>Craniata</taxon>
        <taxon>Vertebrata</taxon>
        <taxon>Euteleostomi</taxon>
        <taxon>Amphibia</taxon>
        <taxon>Batrachia</taxon>
        <taxon>Caudata</taxon>
        <taxon>Salamandroidea</taxon>
        <taxon>Salamandridae</taxon>
        <taxon>Pleurodelinae</taxon>
        <taxon>Pleurodeles</taxon>
    </lineage>
</organism>
<accession>A0AAV7RKF6</accession>
<feature type="compositionally biased region" description="Polar residues" evidence="1">
    <location>
        <begin position="56"/>
        <end position="69"/>
    </location>
</feature>
<name>A0AAV7RKF6_PLEWA</name>
<dbReference type="Proteomes" id="UP001066276">
    <property type="component" value="Chromosome 5"/>
</dbReference>
<evidence type="ECO:0000256" key="1">
    <source>
        <dbReference type="SAM" id="MobiDB-lite"/>
    </source>
</evidence>
<dbReference type="AlphaFoldDB" id="A0AAV7RKF6"/>